<accession>A0ABW2LEA7</accession>
<dbReference type="Pfam" id="PF04909">
    <property type="entry name" value="Amidohydro_2"/>
    <property type="match status" value="1"/>
</dbReference>
<comment type="caution">
    <text evidence="2">The sequence shown here is derived from an EMBL/GenBank/DDBJ whole genome shotgun (WGS) entry which is preliminary data.</text>
</comment>
<dbReference type="InterPro" id="IPR006680">
    <property type="entry name" value="Amidohydro-rel"/>
</dbReference>
<name>A0ABW2LEA7_9PSEU</name>
<dbReference type="InterPro" id="IPR032466">
    <property type="entry name" value="Metal_Hydrolase"/>
</dbReference>
<evidence type="ECO:0000259" key="1">
    <source>
        <dbReference type="Pfam" id="PF04909"/>
    </source>
</evidence>
<keyword evidence="3" id="KW-1185">Reference proteome</keyword>
<dbReference type="SUPFAM" id="SSF51556">
    <property type="entry name" value="Metallo-dependent hydrolases"/>
    <property type="match status" value="1"/>
</dbReference>
<dbReference type="PANTHER" id="PTHR43383">
    <property type="entry name" value="NODULIN 6"/>
    <property type="match status" value="1"/>
</dbReference>
<gene>
    <name evidence="2" type="ORF">ACFQRI_01295</name>
</gene>
<feature type="domain" description="Amidohydrolase-related" evidence="1">
    <location>
        <begin position="152"/>
        <end position="371"/>
    </location>
</feature>
<proteinExistence type="predicted"/>
<dbReference type="Gene3D" id="3.20.20.140">
    <property type="entry name" value="Metal-dependent hydrolases"/>
    <property type="match status" value="1"/>
</dbReference>
<evidence type="ECO:0000313" key="3">
    <source>
        <dbReference type="Proteomes" id="UP001596504"/>
    </source>
</evidence>
<reference evidence="3" key="1">
    <citation type="journal article" date="2019" name="Int. J. Syst. Evol. Microbiol.">
        <title>The Global Catalogue of Microorganisms (GCM) 10K type strain sequencing project: providing services to taxonomists for standard genome sequencing and annotation.</title>
        <authorList>
            <consortium name="The Broad Institute Genomics Platform"/>
            <consortium name="The Broad Institute Genome Sequencing Center for Infectious Disease"/>
            <person name="Wu L."/>
            <person name="Ma J."/>
        </authorList>
    </citation>
    <scope>NUCLEOTIDE SEQUENCE [LARGE SCALE GENOMIC DNA]</scope>
    <source>
        <strain evidence="3">WLHS5</strain>
    </source>
</reference>
<dbReference type="RefSeq" id="WP_380663197.1">
    <property type="nucleotide sequence ID" value="NZ_JBHTCJ010000001.1"/>
</dbReference>
<evidence type="ECO:0000313" key="2">
    <source>
        <dbReference type="EMBL" id="MFC7340028.1"/>
    </source>
</evidence>
<dbReference type="PANTHER" id="PTHR43383:SF2">
    <property type="entry name" value="AMIDOHYDROLASE 2 FAMILY PROTEIN"/>
    <property type="match status" value="1"/>
</dbReference>
<dbReference type="EMBL" id="JBHTCJ010000001">
    <property type="protein sequence ID" value="MFC7340028.1"/>
    <property type="molecule type" value="Genomic_DNA"/>
</dbReference>
<dbReference type="Proteomes" id="UP001596504">
    <property type="component" value="Unassembled WGS sequence"/>
</dbReference>
<organism evidence="2 3">
    <name type="scientific">Saccharopolyspora griseoalba</name>
    <dbReference type="NCBI Taxonomy" id="1431848"/>
    <lineage>
        <taxon>Bacteria</taxon>
        <taxon>Bacillati</taxon>
        <taxon>Actinomycetota</taxon>
        <taxon>Actinomycetes</taxon>
        <taxon>Pseudonocardiales</taxon>
        <taxon>Pseudonocardiaceae</taxon>
        <taxon>Saccharopolyspora</taxon>
    </lineage>
</organism>
<protein>
    <submittedName>
        <fullName evidence="2">Amidohydrolase family protein</fullName>
    </submittedName>
</protein>
<sequence length="372" mass="40734">MTIADLATALDELPLIDHHVHGALAAELDRPAMERALTESDRPIPGWMTQFDSQLGVALRRWCAPVLDLPPRVAPEEYLRRRHELGAAEVTRRLLRAAGVAHWLVDTGMGGTELLSPAEMAEISATRADEVVRLESVLEQLGRDDVAAGELPERFAQVLAERSARAVGLKSVVAYRHGFDFDPHRPSRAEVVAAAGRWLRAGGGRVDDPVLLRFLLWSGVDLGLPLQLHAGHGDPDLRLHRCDPLLLTEFVELVEPAPLVLLHCYPFHRNAGHLAQVYPHVFFDVGLAVNHTGARSAAVVAESLELAPFAKVLFSSDACGPAELHHLGAVLWRRGTHRALAEWVQEGVWSEDDAVRIAGMIGAGNARRLYDC</sequence>